<dbReference type="Proteomes" id="UP001482620">
    <property type="component" value="Unassembled WGS sequence"/>
</dbReference>
<dbReference type="EMBL" id="JAHRIQ010113338">
    <property type="protein sequence ID" value="MEQ2257768.1"/>
    <property type="molecule type" value="Genomic_DNA"/>
</dbReference>
<name>A0ABV0VM09_9TELE</name>
<proteinExistence type="predicted"/>
<reference evidence="1 2" key="1">
    <citation type="submission" date="2021-06" db="EMBL/GenBank/DDBJ databases">
        <authorList>
            <person name="Palmer J.M."/>
        </authorList>
    </citation>
    <scope>NUCLEOTIDE SEQUENCE [LARGE SCALE GENOMIC DNA]</scope>
    <source>
        <strain evidence="2">if_2019</strain>
        <tissue evidence="1">Muscle</tissue>
    </source>
</reference>
<accession>A0ABV0VM09</accession>
<keyword evidence="2" id="KW-1185">Reference proteome</keyword>
<sequence>MSFCQQRAGSLCPGPCVTHVEQAGCSKSGAIVWTVMSQEVRSYPASWLCWDRLMQFILKVPGRSVLAFHVVTMAVGPNNYNGGITDDTTIVGLITDNIELANREEVQHFAE</sequence>
<comment type="caution">
    <text evidence="1">The sequence shown here is derived from an EMBL/GenBank/DDBJ whole genome shotgun (WGS) entry which is preliminary data.</text>
</comment>
<evidence type="ECO:0000313" key="2">
    <source>
        <dbReference type="Proteomes" id="UP001482620"/>
    </source>
</evidence>
<organism evidence="1 2">
    <name type="scientific">Ilyodon furcidens</name>
    <name type="common">goldbreast splitfin</name>
    <dbReference type="NCBI Taxonomy" id="33524"/>
    <lineage>
        <taxon>Eukaryota</taxon>
        <taxon>Metazoa</taxon>
        <taxon>Chordata</taxon>
        <taxon>Craniata</taxon>
        <taxon>Vertebrata</taxon>
        <taxon>Euteleostomi</taxon>
        <taxon>Actinopterygii</taxon>
        <taxon>Neopterygii</taxon>
        <taxon>Teleostei</taxon>
        <taxon>Neoteleostei</taxon>
        <taxon>Acanthomorphata</taxon>
        <taxon>Ovalentaria</taxon>
        <taxon>Atherinomorphae</taxon>
        <taxon>Cyprinodontiformes</taxon>
        <taxon>Goodeidae</taxon>
        <taxon>Ilyodon</taxon>
    </lineage>
</organism>
<gene>
    <name evidence="1" type="ORF">ILYODFUR_038110</name>
</gene>
<protein>
    <submittedName>
        <fullName evidence="1">Uncharacterized protein</fullName>
    </submittedName>
</protein>
<evidence type="ECO:0000313" key="1">
    <source>
        <dbReference type="EMBL" id="MEQ2257768.1"/>
    </source>
</evidence>